<evidence type="ECO:0000256" key="2">
    <source>
        <dbReference type="ARBA" id="ARBA00022840"/>
    </source>
</evidence>
<dbReference type="InterPro" id="IPR027417">
    <property type="entry name" value="P-loop_NTPase"/>
</dbReference>
<keyword evidence="2 4" id="KW-0067">ATP-binding</keyword>
<dbReference type="EMBL" id="CP097332">
    <property type="protein sequence ID" value="UQX89910.1"/>
    <property type="molecule type" value="Genomic_DNA"/>
</dbReference>
<dbReference type="GO" id="GO:0005524">
    <property type="term" value="F:ATP binding"/>
    <property type="evidence" value="ECO:0007669"/>
    <property type="project" value="UniProtKB-KW"/>
</dbReference>
<name>A0ABY4R4J4_9ACTN</name>
<dbReference type="PANTHER" id="PTHR43158">
    <property type="entry name" value="SKFA PEPTIDE EXPORT ATP-BINDING PROTEIN SKFE"/>
    <property type="match status" value="1"/>
</dbReference>
<proteinExistence type="predicted"/>
<dbReference type="InterPro" id="IPR003593">
    <property type="entry name" value="AAA+_ATPase"/>
</dbReference>
<dbReference type="SUPFAM" id="SSF52540">
    <property type="entry name" value="P-loop containing nucleoside triphosphate hydrolases"/>
    <property type="match status" value="1"/>
</dbReference>
<sequence length="269" mass="29329">MAETEFALDPDATLQLEQVTVRRGEKLLLDQIDWTVEEDERWVVLGPNGAGKTTMLQLAAANLHPTTGTVAIFGERLGAVDVFELRPRIGLSSAALAQRIPGSELVSDVVVSAGYSVLGRWREAYGRLDVRRAKALLERFGVGGMADRTYGTLSEGERKRVQIARAMMTDPELLLLDEPAAGMDLGGREDLLRRLSHLAADALAPAIVLVTHHVEEIPVGFTHAMLLRDGRIVAQGLTSSVLTSEHLSETFGLPLRIERDAGRFFARAV</sequence>
<keyword evidence="5" id="KW-1185">Reference proteome</keyword>
<dbReference type="InterPro" id="IPR003439">
    <property type="entry name" value="ABC_transporter-like_ATP-bd"/>
</dbReference>
<keyword evidence="1" id="KW-0547">Nucleotide-binding</keyword>
<organism evidence="4 5">
    <name type="scientific">Jatrophihabitans telluris</name>
    <dbReference type="NCBI Taxonomy" id="2038343"/>
    <lineage>
        <taxon>Bacteria</taxon>
        <taxon>Bacillati</taxon>
        <taxon>Actinomycetota</taxon>
        <taxon>Actinomycetes</taxon>
        <taxon>Jatrophihabitantales</taxon>
        <taxon>Jatrophihabitantaceae</taxon>
        <taxon>Jatrophihabitans</taxon>
    </lineage>
</organism>
<dbReference type="PROSITE" id="PS50893">
    <property type="entry name" value="ABC_TRANSPORTER_2"/>
    <property type="match status" value="1"/>
</dbReference>
<accession>A0ABY4R4J4</accession>
<evidence type="ECO:0000313" key="5">
    <source>
        <dbReference type="Proteomes" id="UP001056336"/>
    </source>
</evidence>
<reference evidence="4" key="1">
    <citation type="journal article" date="2018" name="Int. J. Syst. Evol. Microbiol.">
        <title>Jatrophihabitans telluris sp. nov., isolated from sediment soil of lava forest wetlands and the emended description of the genus Jatrophihabitans.</title>
        <authorList>
            <person name="Lee K.C."/>
            <person name="Suh M.K."/>
            <person name="Eom M.K."/>
            <person name="Kim K.K."/>
            <person name="Kim J.S."/>
            <person name="Kim D.S."/>
            <person name="Ko S.H."/>
            <person name="Shin Y.K."/>
            <person name="Lee J.S."/>
        </authorList>
    </citation>
    <scope>NUCLEOTIDE SEQUENCE</scope>
    <source>
        <strain evidence="4">N237</strain>
    </source>
</reference>
<dbReference type="Pfam" id="PF00005">
    <property type="entry name" value="ABC_tran"/>
    <property type="match status" value="1"/>
</dbReference>
<dbReference type="Proteomes" id="UP001056336">
    <property type="component" value="Chromosome"/>
</dbReference>
<gene>
    <name evidence="4" type="ORF">M6D93_07865</name>
</gene>
<feature type="domain" description="ABC transporter" evidence="3">
    <location>
        <begin position="14"/>
        <end position="254"/>
    </location>
</feature>
<evidence type="ECO:0000259" key="3">
    <source>
        <dbReference type="PROSITE" id="PS50893"/>
    </source>
</evidence>
<dbReference type="Gene3D" id="3.40.50.300">
    <property type="entry name" value="P-loop containing nucleotide triphosphate hydrolases"/>
    <property type="match status" value="1"/>
</dbReference>
<evidence type="ECO:0000313" key="4">
    <source>
        <dbReference type="EMBL" id="UQX89910.1"/>
    </source>
</evidence>
<dbReference type="SMART" id="SM00382">
    <property type="entry name" value="AAA"/>
    <property type="match status" value="1"/>
</dbReference>
<protein>
    <submittedName>
        <fullName evidence="4">ABC transporter ATP-binding protein</fullName>
    </submittedName>
</protein>
<reference evidence="4" key="2">
    <citation type="submission" date="2022-05" db="EMBL/GenBank/DDBJ databases">
        <authorList>
            <person name="Kim J.-S."/>
            <person name="Lee K."/>
            <person name="Suh M."/>
            <person name="Eom M."/>
            <person name="Kim J.-S."/>
            <person name="Kim D.-S."/>
            <person name="Ko S.-H."/>
            <person name="Shin Y."/>
            <person name="Lee J.-S."/>
        </authorList>
    </citation>
    <scope>NUCLEOTIDE SEQUENCE</scope>
    <source>
        <strain evidence="4">N237</strain>
    </source>
</reference>
<dbReference type="PANTHER" id="PTHR43158:SF2">
    <property type="entry name" value="SKFA PEPTIDE EXPORT ATP-BINDING PROTEIN SKFE"/>
    <property type="match status" value="1"/>
</dbReference>
<evidence type="ECO:0000256" key="1">
    <source>
        <dbReference type="ARBA" id="ARBA00022741"/>
    </source>
</evidence>